<evidence type="ECO:0000313" key="3">
    <source>
        <dbReference type="Proteomes" id="UP000609651"/>
    </source>
</evidence>
<feature type="compositionally biased region" description="Basic and acidic residues" evidence="1">
    <location>
        <begin position="68"/>
        <end position="79"/>
    </location>
</feature>
<comment type="caution">
    <text evidence="2">The sequence shown here is derived from an EMBL/GenBank/DDBJ whole genome shotgun (WGS) entry which is preliminary data.</text>
</comment>
<accession>A0ABX1VCJ2</accession>
<proteinExistence type="predicted"/>
<name>A0ABX1VCJ2_9PLAN</name>
<dbReference type="EMBL" id="WTPX01000036">
    <property type="protein sequence ID" value="NNJ25429.1"/>
    <property type="molecule type" value="Genomic_DNA"/>
</dbReference>
<protein>
    <submittedName>
        <fullName evidence="2">Uncharacterized protein</fullName>
    </submittedName>
</protein>
<keyword evidence="3" id="KW-1185">Reference proteome</keyword>
<organism evidence="2 3">
    <name type="scientific">Alienimonas chondri</name>
    <dbReference type="NCBI Taxonomy" id="2681879"/>
    <lineage>
        <taxon>Bacteria</taxon>
        <taxon>Pseudomonadati</taxon>
        <taxon>Planctomycetota</taxon>
        <taxon>Planctomycetia</taxon>
        <taxon>Planctomycetales</taxon>
        <taxon>Planctomycetaceae</taxon>
        <taxon>Alienimonas</taxon>
    </lineage>
</organism>
<evidence type="ECO:0000256" key="1">
    <source>
        <dbReference type="SAM" id="MobiDB-lite"/>
    </source>
</evidence>
<sequence>MAAASPCFAGEPPTNDVSATVDRGAEVLNRLRHRDPAAALQKEASRWRKAGSPGAVRRTADGTTPELLSHEPARLRDDAPAVSMIRQQEEADAEPSVQQPSGEQSPGGLNLNDLGLDDLGLDDLGLPDDLNLDFNTGNEDERAPSPSSVGRTIRDVRDLTAIRSILPFGAYDPNPDPNDPCRNLCPRPEGCPPGAEAGEGRASTRCPEVTPLSTDLYRHRPVVPVTFRWAAPNSTYNPLYFQDVNLERYGHHHGVLQPAASVAKFGTQLIGLPYQMALDPPCKCETPLGYYRPGDCAPKLHYQIPLNAKAALVQAAAVSGVALILP</sequence>
<gene>
    <name evidence="2" type="ORF">LzC2_14990</name>
</gene>
<reference evidence="2 3" key="1">
    <citation type="journal article" date="2020" name="Syst. Appl. Microbiol.">
        <title>Alienimonas chondri sp. nov., a novel planctomycete isolated from the biofilm of the red alga Chondrus crispus.</title>
        <authorList>
            <person name="Vitorino I."/>
            <person name="Albuquerque L."/>
            <person name="Wiegand S."/>
            <person name="Kallscheuer N."/>
            <person name="da Costa M.S."/>
            <person name="Lobo-da-Cunha A."/>
            <person name="Jogler C."/>
            <person name="Lage O.M."/>
        </authorList>
    </citation>
    <scope>NUCLEOTIDE SEQUENCE [LARGE SCALE GENOMIC DNA]</scope>
    <source>
        <strain evidence="2 3">LzC2</strain>
    </source>
</reference>
<feature type="region of interest" description="Disordered" evidence="1">
    <location>
        <begin position="32"/>
        <end position="116"/>
    </location>
</feature>
<evidence type="ECO:0000313" key="2">
    <source>
        <dbReference type="EMBL" id="NNJ25429.1"/>
    </source>
</evidence>
<dbReference type="Proteomes" id="UP000609651">
    <property type="component" value="Unassembled WGS sequence"/>
</dbReference>